<evidence type="ECO:0000313" key="2">
    <source>
        <dbReference type="EMBL" id="KAF3327508.1"/>
    </source>
</evidence>
<gene>
    <name evidence="2" type="ORF">FCM35_KLT07626</name>
</gene>
<protein>
    <submittedName>
        <fullName evidence="2">Uncharacterized protein</fullName>
    </submittedName>
</protein>
<feature type="region of interest" description="Disordered" evidence="1">
    <location>
        <begin position="36"/>
        <end position="83"/>
    </location>
</feature>
<reference evidence="2" key="1">
    <citation type="submission" date="2020-01" db="EMBL/GenBank/DDBJ databases">
        <title>Genome sequence of Kobresia littledalei, the first chromosome-level genome in the family Cyperaceae.</title>
        <authorList>
            <person name="Qu G."/>
        </authorList>
    </citation>
    <scope>NUCLEOTIDE SEQUENCE</scope>
    <source>
        <strain evidence="2">C.B.Clarke</strain>
        <tissue evidence="2">Leaf</tissue>
    </source>
</reference>
<evidence type="ECO:0000256" key="1">
    <source>
        <dbReference type="SAM" id="MobiDB-lite"/>
    </source>
</evidence>
<sequence>MGERFPHSTVVMERIEGIVQIKLGCCPVDRVAGEEGDWPSLRRGIGAPRERSEKEGDGGLRRRTARQNQSEKELGDTGSREWECGTHCRDGNGPSPRILLSPTCLLKINGPPA</sequence>
<dbReference type="AlphaFoldDB" id="A0A833VL63"/>
<dbReference type="Proteomes" id="UP000623129">
    <property type="component" value="Unassembled WGS sequence"/>
</dbReference>
<dbReference type="EMBL" id="SWLB01000017">
    <property type="protein sequence ID" value="KAF3327508.1"/>
    <property type="molecule type" value="Genomic_DNA"/>
</dbReference>
<feature type="compositionally biased region" description="Basic and acidic residues" evidence="1">
    <location>
        <begin position="48"/>
        <end position="60"/>
    </location>
</feature>
<proteinExistence type="predicted"/>
<accession>A0A833VL63</accession>
<name>A0A833VL63_9POAL</name>
<organism evidence="2 3">
    <name type="scientific">Carex littledalei</name>
    <dbReference type="NCBI Taxonomy" id="544730"/>
    <lineage>
        <taxon>Eukaryota</taxon>
        <taxon>Viridiplantae</taxon>
        <taxon>Streptophyta</taxon>
        <taxon>Embryophyta</taxon>
        <taxon>Tracheophyta</taxon>
        <taxon>Spermatophyta</taxon>
        <taxon>Magnoliopsida</taxon>
        <taxon>Liliopsida</taxon>
        <taxon>Poales</taxon>
        <taxon>Cyperaceae</taxon>
        <taxon>Cyperoideae</taxon>
        <taxon>Cariceae</taxon>
        <taxon>Carex</taxon>
        <taxon>Carex subgen. Euthyceras</taxon>
    </lineage>
</organism>
<comment type="caution">
    <text evidence="2">The sequence shown here is derived from an EMBL/GenBank/DDBJ whole genome shotgun (WGS) entry which is preliminary data.</text>
</comment>
<feature type="compositionally biased region" description="Basic and acidic residues" evidence="1">
    <location>
        <begin position="69"/>
        <end position="83"/>
    </location>
</feature>
<evidence type="ECO:0000313" key="3">
    <source>
        <dbReference type="Proteomes" id="UP000623129"/>
    </source>
</evidence>
<keyword evidence="3" id="KW-1185">Reference proteome</keyword>